<protein>
    <recommendedName>
        <fullName evidence="3">histidine kinase</fullName>
        <ecNumber evidence="3">2.7.13.3</ecNumber>
    </recommendedName>
</protein>
<evidence type="ECO:0000256" key="11">
    <source>
        <dbReference type="ARBA" id="ARBA00023012"/>
    </source>
</evidence>
<dbReference type="GO" id="GO:0005524">
    <property type="term" value="F:ATP binding"/>
    <property type="evidence" value="ECO:0007669"/>
    <property type="project" value="UniProtKB-KW"/>
</dbReference>
<evidence type="ECO:0000256" key="9">
    <source>
        <dbReference type="ARBA" id="ARBA00022840"/>
    </source>
</evidence>
<dbReference type="PANTHER" id="PTHR45453">
    <property type="entry name" value="PHOSPHATE REGULON SENSOR PROTEIN PHOR"/>
    <property type="match status" value="1"/>
</dbReference>
<dbReference type="AlphaFoldDB" id="A0A212IWM9"/>
<evidence type="ECO:0000256" key="1">
    <source>
        <dbReference type="ARBA" id="ARBA00000085"/>
    </source>
</evidence>
<dbReference type="Pfam" id="PF00512">
    <property type="entry name" value="HisKA"/>
    <property type="match status" value="1"/>
</dbReference>
<evidence type="ECO:0000256" key="6">
    <source>
        <dbReference type="ARBA" id="ARBA00022692"/>
    </source>
</evidence>
<keyword evidence="10 13" id="KW-1133">Transmembrane helix</keyword>
<keyword evidence="6 13" id="KW-0812">Transmembrane</keyword>
<evidence type="ECO:0000313" key="15">
    <source>
        <dbReference type="EMBL" id="SBV91562.1"/>
    </source>
</evidence>
<dbReference type="SUPFAM" id="SSF47384">
    <property type="entry name" value="Homodimeric domain of signal transducing histidine kinase"/>
    <property type="match status" value="1"/>
</dbReference>
<dbReference type="EC" id="2.7.13.3" evidence="3"/>
<dbReference type="PANTHER" id="PTHR45453:SF1">
    <property type="entry name" value="PHOSPHATE REGULON SENSOR PROTEIN PHOR"/>
    <property type="match status" value="1"/>
</dbReference>
<evidence type="ECO:0000256" key="3">
    <source>
        <dbReference type="ARBA" id="ARBA00012438"/>
    </source>
</evidence>
<dbReference type="PROSITE" id="PS50109">
    <property type="entry name" value="HIS_KIN"/>
    <property type="match status" value="1"/>
</dbReference>
<reference evidence="15" key="1">
    <citation type="submission" date="2016-04" db="EMBL/GenBank/DDBJ databases">
        <authorList>
            <person name="Evans L.H."/>
            <person name="Alamgir A."/>
            <person name="Owens N."/>
            <person name="Weber N.D."/>
            <person name="Virtaneva K."/>
            <person name="Barbian K."/>
            <person name="Babar A."/>
            <person name="Rosenke K."/>
        </authorList>
    </citation>
    <scope>NUCLEOTIDE SEQUENCE</scope>
    <source>
        <strain evidence="15">86</strain>
    </source>
</reference>
<evidence type="ECO:0000256" key="5">
    <source>
        <dbReference type="ARBA" id="ARBA00022679"/>
    </source>
</evidence>
<dbReference type="InterPro" id="IPR003594">
    <property type="entry name" value="HATPase_dom"/>
</dbReference>
<dbReference type="GO" id="GO:0000155">
    <property type="term" value="F:phosphorelay sensor kinase activity"/>
    <property type="evidence" value="ECO:0007669"/>
    <property type="project" value="InterPro"/>
</dbReference>
<dbReference type="Gene3D" id="1.10.287.130">
    <property type="match status" value="1"/>
</dbReference>
<dbReference type="Gene3D" id="3.30.565.10">
    <property type="entry name" value="Histidine kinase-like ATPase, C-terminal domain"/>
    <property type="match status" value="1"/>
</dbReference>
<keyword evidence="8 15" id="KW-0418">Kinase</keyword>
<dbReference type="EMBL" id="FLUN01000001">
    <property type="protein sequence ID" value="SBV91562.1"/>
    <property type="molecule type" value="Genomic_DNA"/>
</dbReference>
<keyword evidence="7" id="KW-0547">Nucleotide-binding</keyword>
<name>A0A212IWM9_9FIRM</name>
<keyword evidence="9" id="KW-0067">ATP-binding</keyword>
<proteinExistence type="predicted"/>
<feature type="transmembrane region" description="Helical" evidence="13">
    <location>
        <begin position="75"/>
        <end position="92"/>
    </location>
</feature>
<evidence type="ECO:0000256" key="2">
    <source>
        <dbReference type="ARBA" id="ARBA00004370"/>
    </source>
</evidence>
<evidence type="ECO:0000256" key="4">
    <source>
        <dbReference type="ARBA" id="ARBA00022553"/>
    </source>
</evidence>
<evidence type="ECO:0000256" key="8">
    <source>
        <dbReference type="ARBA" id="ARBA00022777"/>
    </source>
</evidence>
<keyword evidence="5" id="KW-0808">Transferase</keyword>
<dbReference type="SMART" id="SM00388">
    <property type="entry name" value="HisKA"/>
    <property type="match status" value="1"/>
</dbReference>
<dbReference type="InterPro" id="IPR003661">
    <property type="entry name" value="HisK_dim/P_dom"/>
</dbReference>
<dbReference type="CDD" id="cd00082">
    <property type="entry name" value="HisKA"/>
    <property type="match status" value="1"/>
</dbReference>
<dbReference type="SUPFAM" id="SSF55874">
    <property type="entry name" value="ATPase domain of HSP90 chaperone/DNA topoisomerase II/histidine kinase"/>
    <property type="match status" value="1"/>
</dbReference>
<keyword evidence="12 13" id="KW-0472">Membrane</keyword>
<sequence>MKYTRLKLQMLLLVVIGTIVAGAVGIFLLEVVVDGALQDPFARLFLWGAERLFGRTEAEALAIYQTHIRNNKQEILTLGMMCLMLIAFYLALGRFTRWLDQVGKATRQVVGKSGETVSLPRELAPVEEDLRSIQLQLQAREEEAREAEGRKKDLIAFLAHDLKTPLTSVVGYLTLLRDEPDLDVEQRCKYTGIALEKAQRLQELLGEFFDITRMDLGGGLADGEPIQLTVLLEQLADEFYPLFAEKDLRCRTDIERQLIVLGEPDKLARVFDNVLKNAVSYSTPGGEVAVTAVRAGGRIRVTIKNQGLEIPERELSRIFQKFYRLDEARSTRTGGAGLGLAIAKEIVEVHGGSIRAESNGSSVSFVIILPQYTEGN</sequence>
<evidence type="ECO:0000256" key="10">
    <source>
        <dbReference type="ARBA" id="ARBA00022989"/>
    </source>
</evidence>
<comment type="catalytic activity">
    <reaction evidence="1">
        <text>ATP + protein L-histidine = ADP + protein N-phospho-L-histidine.</text>
        <dbReference type="EC" id="2.7.13.3"/>
    </reaction>
</comment>
<dbReference type="GO" id="GO:0005886">
    <property type="term" value="C:plasma membrane"/>
    <property type="evidence" value="ECO:0007669"/>
    <property type="project" value="TreeGrafter"/>
</dbReference>
<dbReference type="FunFam" id="3.30.565.10:FF:000013">
    <property type="entry name" value="Two-component sensor histidine kinase"/>
    <property type="match status" value="1"/>
</dbReference>
<dbReference type="PRINTS" id="PR00344">
    <property type="entry name" value="BCTRLSENSOR"/>
</dbReference>
<comment type="subcellular location">
    <subcellularLocation>
        <location evidence="2">Membrane</location>
    </subcellularLocation>
</comment>
<dbReference type="Pfam" id="PF02518">
    <property type="entry name" value="HATPase_c"/>
    <property type="match status" value="1"/>
</dbReference>
<dbReference type="GO" id="GO:0004721">
    <property type="term" value="F:phosphoprotein phosphatase activity"/>
    <property type="evidence" value="ECO:0007669"/>
    <property type="project" value="TreeGrafter"/>
</dbReference>
<dbReference type="InterPro" id="IPR050351">
    <property type="entry name" value="BphY/WalK/GraS-like"/>
</dbReference>
<keyword evidence="11" id="KW-0902">Two-component regulatory system</keyword>
<gene>
    <name evidence="15" type="ORF">KL86CLO1_10136</name>
</gene>
<feature type="transmembrane region" description="Helical" evidence="13">
    <location>
        <begin position="12"/>
        <end position="33"/>
    </location>
</feature>
<accession>A0A212IWM9</accession>
<dbReference type="InterPro" id="IPR005467">
    <property type="entry name" value="His_kinase_dom"/>
</dbReference>
<dbReference type="GO" id="GO:0016036">
    <property type="term" value="P:cellular response to phosphate starvation"/>
    <property type="evidence" value="ECO:0007669"/>
    <property type="project" value="TreeGrafter"/>
</dbReference>
<keyword evidence="4" id="KW-0597">Phosphoprotein</keyword>
<dbReference type="InterPro" id="IPR036097">
    <property type="entry name" value="HisK_dim/P_sf"/>
</dbReference>
<evidence type="ECO:0000256" key="12">
    <source>
        <dbReference type="ARBA" id="ARBA00023136"/>
    </source>
</evidence>
<evidence type="ECO:0000259" key="14">
    <source>
        <dbReference type="PROSITE" id="PS50109"/>
    </source>
</evidence>
<feature type="domain" description="Histidine kinase" evidence="14">
    <location>
        <begin position="157"/>
        <end position="373"/>
    </location>
</feature>
<dbReference type="InterPro" id="IPR004358">
    <property type="entry name" value="Sig_transdc_His_kin-like_C"/>
</dbReference>
<dbReference type="InterPro" id="IPR036890">
    <property type="entry name" value="HATPase_C_sf"/>
</dbReference>
<organism evidence="15">
    <name type="scientific">uncultured Eubacteriales bacterium</name>
    <dbReference type="NCBI Taxonomy" id="172733"/>
    <lineage>
        <taxon>Bacteria</taxon>
        <taxon>Bacillati</taxon>
        <taxon>Bacillota</taxon>
        <taxon>Clostridia</taxon>
        <taxon>Eubacteriales</taxon>
        <taxon>environmental samples</taxon>
    </lineage>
</organism>
<evidence type="ECO:0000256" key="7">
    <source>
        <dbReference type="ARBA" id="ARBA00022741"/>
    </source>
</evidence>
<dbReference type="SMART" id="SM00387">
    <property type="entry name" value="HATPase_c"/>
    <property type="match status" value="1"/>
</dbReference>
<evidence type="ECO:0000256" key="13">
    <source>
        <dbReference type="SAM" id="Phobius"/>
    </source>
</evidence>